<dbReference type="AlphaFoldDB" id="A0A3N0EAQ7"/>
<accession>A0A3N0EAQ7</accession>
<protein>
    <recommendedName>
        <fullName evidence="3">Alpha-galactosidase NEW3 domain-containing protein</fullName>
    </recommendedName>
</protein>
<evidence type="ECO:0000313" key="5">
    <source>
        <dbReference type="Proteomes" id="UP000267469"/>
    </source>
</evidence>
<sequence length="382" mass="41518">MFVCTKRWFYLLCSTFIFTCLLPQSISAQGLSLYTPYTRISVPPGETIDYSVDIINNTGSVRTSAIKISGLPEEWDYELKSGGYSIEEIAVLPGQKKTLSFTLHVPFKIDKGTYNFHLTAPGYTSLPMAVTISRQGTSQAQFSSKQTNIEGAANSTFTYNAELRNGSGESEAYALRAMTQRGWNVIYKVNGKQVSSVNVEPNQTQRVTIEVHPPAEIKAGTYKIPVTASSGTISARLELESVITGTYDLALTTPTGLLSTHITAGDKKRIKLLLKNTGSAAIGNLELKSKKPANWDVSFEPAKVNNLAPGKTEEIYATISVDDKALAGDYVTELQATSTEARSEAAFRISVKNSVLAGWTGILVILAALGSVYALIRKYGRR</sequence>
<organism evidence="4 5">
    <name type="scientific">Sinomicrobium pectinilyticum</name>
    <dbReference type="NCBI Taxonomy" id="1084421"/>
    <lineage>
        <taxon>Bacteria</taxon>
        <taxon>Pseudomonadati</taxon>
        <taxon>Bacteroidota</taxon>
        <taxon>Flavobacteriia</taxon>
        <taxon>Flavobacteriales</taxon>
        <taxon>Flavobacteriaceae</taxon>
        <taxon>Sinomicrobium</taxon>
    </lineage>
</organism>
<proteinExistence type="predicted"/>
<evidence type="ECO:0000256" key="1">
    <source>
        <dbReference type="SAM" id="Phobius"/>
    </source>
</evidence>
<dbReference type="Gene3D" id="2.60.40.10">
    <property type="entry name" value="Immunoglobulins"/>
    <property type="match status" value="3"/>
</dbReference>
<evidence type="ECO:0000313" key="4">
    <source>
        <dbReference type="EMBL" id="RNL84947.1"/>
    </source>
</evidence>
<dbReference type="PANTHER" id="PTHR39198">
    <property type="entry name" value="HYPOTHETICAL MEMBRANE PROTEIN, CONSERVED"/>
    <property type="match status" value="1"/>
</dbReference>
<evidence type="ECO:0000256" key="2">
    <source>
        <dbReference type="SAM" id="SignalP"/>
    </source>
</evidence>
<feature type="signal peptide" evidence="2">
    <location>
        <begin position="1"/>
        <end position="28"/>
    </location>
</feature>
<dbReference type="EMBL" id="RJTM01000093">
    <property type="protein sequence ID" value="RNL84947.1"/>
    <property type="molecule type" value="Genomic_DNA"/>
</dbReference>
<evidence type="ECO:0000259" key="3">
    <source>
        <dbReference type="Pfam" id="PF10633"/>
    </source>
</evidence>
<comment type="caution">
    <text evidence="4">The sequence shown here is derived from an EMBL/GenBank/DDBJ whole genome shotgun (WGS) entry which is preliminary data.</text>
</comment>
<reference evidence="4 5" key="1">
    <citation type="submission" date="2018-10" db="EMBL/GenBank/DDBJ databases">
        <title>Sinomicrobium pectinilyticum sp. nov., a pectinase-producing bacterium isolated from alkaline and saline soil, and emended description of the genus Sinomicrobium.</title>
        <authorList>
            <person name="Cheng B."/>
            <person name="Li C."/>
            <person name="Lai Q."/>
            <person name="Du M."/>
            <person name="Shao Z."/>
            <person name="Xu P."/>
            <person name="Yang C."/>
        </authorList>
    </citation>
    <scope>NUCLEOTIDE SEQUENCE [LARGE SCALE GENOMIC DNA]</scope>
    <source>
        <strain evidence="4 5">5DNS001</strain>
    </source>
</reference>
<keyword evidence="2" id="KW-0732">Signal</keyword>
<dbReference type="RefSeq" id="WP_123216498.1">
    <property type="nucleotide sequence ID" value="NZ_RJTM01000093.1"/>
</dbReference>
<dbReference type="InterPro" id="IPR018905">
    <property type="entry name" value="A-galactase_NEW3"/>
</dbReference>
<keyword evidence="1" id="KW-0812">Transmembrane</keyword>
<feature type="domain" description="Alpha-galactosidase NEW3" evidence="3">
    <location>
        <begin position="262"/>
        <end position="337"/>
    </location>
</feature>
<dbReference type="Pfam" id="PF10633">
    <property type="entry name" value="NPCBM_assoc"/>
    <property type="match status" value="2"/>
</dbReference>
<feature type="domain" description="Alpha-galactosidase NEW3" evidence="3">
    <location>
        <begin position="165"/>
        <end position="229"/>
    </location>
</feature>
<keyword evidence="1" id="KW-1133">Transmembrane helix</keyword>
<dbReference type="Proteomes" id="UP000267469">
    <property type="component" value="Unassembled WGS sequence"/>
</dbReference>
<feature type="chain" id="PRO_5017931814" description="Alpha-galactosidase NEW3 domain-containing protein" evidence="2">
    <location>
        <begin position="29"/>
        <end position="382"/>
    </location>
</feature>
<gene>
    <name evidence="4" type="ORF">ED312_13285</name>
</gene>
<dbReference type="PANTHER" id="PTHR39198:SF1">
    <property type="entry name" value="ALPHA-GALACTOSIDASE NEW3 DOMAIN-CONTAINING PROTEIN"/>
    <property type="match status" value="1"/>
</dbReference>
<name>A0A3N0EAQ7_SINP1</name>
<dbReference type="InterPro" id="IPR013783">
    <property type="entry name" value="Ig-like_fold"/>
</dbReference>
<feature type="transmembrane region" description="Helical" evidence="1">
    <location>
        <begin position="356"/>
        <end position="376"/>
    </location>
</feature>
<keyword evidence="1" id="KW-0472">Membrane</keyword>
<dbReference type="OrthoDB" id="8631677at2"/>
<keyword evidence="5" id="KW-1185">Reference proteome</keyword>